<dbReference type="CDD" id="cd02440">
    <property type="entry name" value="AdoMet_MTases"/>
    <property type="match status" value="1"/>
</dbReference>
<evidence type="ECO:0000256" key="2">
    <source>
        <dbReference type="ARBA" id="ARBA00022679"/>
    </source>
</evidence>
<dbReference type="InterPro" id="IPR029063">
    <property type="entry name" value="SAM-dependent_MTases_sf"/>
</dbReference>
<dbReference type="InterPro" id="IPR046977">
    <property type="entry name" value="RsmC/RlmG"/>
</dbReference>
<dbReference type="Proteomes" id="UP001501166">
    <property type="component" value="Unassembled WGS sequence"/>
</dbReference>
<reference evidence="5" key="1">
    <citation type="journal article" date="2019" name="Int. J. Syst. Evol. Microbiol.">
        <title>The Global Catalogue of Microorganisms (GCM) 10K type strain sequencing project: providing services to taxonomists for standard genome sequencing and annotation.</title>
        <authorList>
            <consortium name="The Broad Institute Genomics Platform"/>
            <consortium name="The Broad Institute Genome Sequencing Center for Infectious Disease"/>
            <person name="Wu L."/>
            <person name="Ma J."/>
        </authorList>
    </citation>
    <scope>NUCLEOTIDE SEQUENCE [LARGE SCALE GENOMIC DNA]</scope>
    <source>
        <strain evidence="5">JCM 12662</strain>
    </source>
</reference>
<proteinExistence type="predicted"/>
<evidence type="ECO:0000313" key="4">
    <source>
        <dbReference type="EMBL" id="GAA0360675.1"/>
    </source>
</evidence>
<sequence>MSEHYYTENPNTKSNPVTWEATLDNRTFHFTSDSGVFSKEKVDFGSQLLIESVDLSLFPEGDLLDVGCGYGPMGLALALKDNNRTVEMVDVNTRALELAQKNAQANKVNNVSIYSSHIYEAVEKKDFAGIFSNPPIRAGKKVVHQILEGAYNQLKPGGILTIVIQKKQGAPSAKKKMEDVFGNIERIVQDKGYWILQSKK</sequence>
<keyword evidence="1 4" id="KW-0489">Methyltransferase</keyword>
<dbReference type="Gene3D" id="3.40.50.150">
    <property type="entry name" value="Vaccinia Virus protein VP39"/>
    <property type="match status" value="1"/>
</dbReference>
<gene>
    <name evidence="4" type="ORF">GCM10008932_11610</name>
</gene>
<keyword evidence="2" id="KW-0808">Transferase</keyword>
<name>A0ABP3H4Q2_9LACT</name>
<feature type="domain" description="Methyltransferase small" evidence="3">
    <location>
        <begin position="29"/>
        <end position="197"/>
    </location>
</feature>
<dbReference type="InterPro" id="IPR007848">
    <property type="entry name" value="Small_mtfrase_dom"/>
</dbReference>
<organism evidence="4 5">
    <name type="scientific">Alkalibacterium iburiense</name>
    <dbReference type="NCBI Taxonomy" id="290589"/>
    <lineage>
        <taxon>Bacteria</taxon>
        <taxon>Bacillati</taxon>
        <taxon>Bacillota</taxon>
        <taxon>Bacilli</taxon>
        <taxon>Lactobacillales</taxon>
        <taxon>Carnobacteriaceae</taxon>
        <taxon>Alkalibacterium</taxon>
    </lineage>
</organism>
<keyword evidence="5" id="KW-1185">Reference proteome</keyword>
<dbReference type="EMBL" id="BAAACW010000068">
    <property type="protein sequence ID" value="GAA0360675.1"/>
    <property type="molecule type" value="Genomic_DNA"/>
</dbReference>
<dbReference type="PANTHER" id="PTHR47816:SF4">
    <property type="entry name" value="RIBOSOMAL RNA SMALL SUBUNIT METHYLTRANSFERASE C"/>
    <property type="match status" value="1"/>
</dbReference>
<dbReference type="GO" id="GO:0032259">
    <property type="term" value="P:methylation"/>
    <property type="evidence" value="ECO:0007669"/>
    <property type="project" value="UniProtKB-KW"/>
</dbReference>
<evidence type="ECO:0000313" key="5">
    <source>
        <dbReference type="Proteomes" id="UP001501166"/>
    </source>
</evidence>
<protein>
    <submittedName>
        <fullName evidence="4">Class I SAM-dependent methyltransferase</fullName>
    </submittedName>
</protein>
<dbReference type="SUPFAM" id="SSF53335">
    <property type="entry name" value="S-adenosyl-L-methionine-dependent methyltransferases"/>
    <property type="match status" value="1"/>
</dbReference>
<comment type="caution">
    <text evidence="4">The sequence shown here is derived from an EMBL/GenBank/DDBJ whole genome shotgun (WGS) entry which is preliminary data.</text>
</comment>
<accession>A0ABP3H4Q2</accession>
<dbReference type="RefSeq" id="WP_343754679.1">
    <property type="nucleotide sequence ID" value="NZ_BAAACW010000068.1"/>
</dbReference>
<dbReference type="Pfam" id="PF05175">
    <property type="entry name" value="MTS"/>
    <property type="match status" value="1"/>
</dbReference>
<dbReference type="GO" id="GO:0008168">
    <property type="term" value="F:methyltransferase activity"/>
    <property type="evidence" value="ECO:0007669"/>
    <property type="project" value="UniProtKB-KW"/>
</dbReference>
<evidence type="ECO:0000256" key="1">
    <source>
        <dbReference type="ARBA" id="ARBA00022603"/>
    </source>
</evidence>
<dbReference type="PANTHER" id="PTHR47816">
    <property type="entry name" value="RIBOSOMAL RNA SMALL SUBUNIT METHYLTRANSFERASE C"/>
    <property type="match status" value="1"/>
</dbReference>
<evidence type="ECO:0000259" key="3">
    <source>
        <dbReference type="Pfam" id="PF05175"/>
    </source>
</evidence>